<evidence type="ECO:0000313" key="5">
    <source>
        <dbReference type="EMBL" id="CAF1146668.1"/>
    </source>
</evidence>
<keyword evidence="7" id="KW-1185">Reference proteome</keyword>
<feature type="repeat" description="ANK" evidence="3">
    <location>
        <begin position="153"/>
        <end position="185"/>
    </location>
</feature>
<feature type="repeat" description="ANK" evidence="3">
    <location>
        <begin position="274"/>
        <end position="306"/>
    </location>
</feature>
<proteinExistence type="predicted"/>
<dbReference type="InterPro" id="IPR036869">
    <property type="entry name" value="J_dom_sf"/>
</dbReference>
<dbReference type="PROSITE" id="PS50297">
    <property type="entry name" value="ANK_REP_REGION"/>
    <property type="match status" value="5"/>
</dbReference>
<dbReference type="PROSITE" id="PS00636">
    <property type="entry name" value="DNAJ_1"/>
    <property type="match status" value="1"/>
</dbReference>
<accession>A0A815JMP1</accession>
<gene>
    <name evidence="6" type="ORF">JXQ802_LOCUS33729</name>
    <name evidence="5" type="ORF">PYM288_LOCUS22000</name>
</gene>
<dbReference type="Gene3D" id="1.25.40.20">
    <property type="entry name" value="Ankyrin repeat-containing domain"/>
    <property type="match status" value="3"/>
</dbReference>
<dbReference type="Gene3D" id="1.10.287.110">
    <property type="entry name" value="DnaJ domain"/>
    <property type="match status" value="1"/>
</dbReference>
<evidence type="ECO:0000313" key="6">
    <source>
        <dbReference type="EMBL" id="CAF1382007.1"/>
    </source>
</evidence>
<evidence type="ECO:0000256" key="3">
    <source>
        <dbReference type="PROSITE-ProRule" id="PRU00023"/>
    </source>
</evidence>
<dbReference type="EMBL" id="CAJNOL010001557">
    <property type="protein sequence ID" value="CAF1382007.1"/>
    <property type="molecule type" value="Genomic_DNA"/>
</dbReference>
<keyword evidence="2 3" id="KW-0040">ANK repeat</keyword>
<dbReference type="PANTHER" id="PTHR24173:SF74">
    <property type="entry name" value="ANKYRIN REPEAT DOMAIN-CONTAINING PROTEIN 16"/>
    <property type="match status" value="1"/>
</dbReference>
<dbReference type="EMBL" id="CAJNOH010000909">
    <property type="protein sequence ID" value="CAF1146668.1"/>
    <property type="molecule type" value="Genomic_DNA"/>
</dbReference>
<dbReference type="InterPro" id="IPR036770">
    <property type="entry name" value="Ankyrin_rpt-contain_sf"/>
</dbReference>
<reference evidence="6" key="1">
    <citation type="submission" date="2021-02" db="EMBL/GenBank/DDBJ databases">
        <authorList>
            <person name="Nowell W R."/>
        </authorList>
    </citation>
    <scope>NUCLEOTIDE SEQUENCE</scope>
</reference>
<dbReference type="PROSITE" id="PS50076">
    <property type="entry name" value="DNAJ_2"/>
    <property type="match status" value="1"/>
</dbReference>
<evidence type="ECO:0000256" key="2">
    <source>
        <dbReference type="ARBA" id="ARBA00023043"/>
    </source>
</evidence>
<keyword evidence="1" id="KW-0677">Repeat</keyword>
<dbReference type="SUPFAM" id="SSF48403">
    <property type="entry name" value="Ankyrin repeat"/>
    <property type="match status" value="1"/>
</dbReference>
<dbReference type="Pfam" id="PF12796">
    <property type="entry name" value="Ank_2"/>
    <property type="match status" value="3"/>
</dbReference>
<dbReference type="Proteomes" id="UP000663854">
    <property type="component" value="Unassembled WGS sequence"/>
</dbReference>
<feature type="repeat" description="ANK" evidence="3">
    <location>
        <begin position="361"/>
        <end position="393"/>
    </location>
</feature>
<dbReference type="PANTHER" id="PTHR24173">
    <property type="entry name" value="ANKYRIN REPEAT CONTAINING"/>
    <property type="match status" value="1"/>
</dbReference>
<dbReference type="Proteomes" id="UP000663870">
    <property type="component" value="Unassembled WGS sequence"/>
</dbReference>
<dbReference type="PROSITE" id="PS50088">
    <property type="entry name" value="ANK_REPEAT"/>
    <property type="match status" value="5"/>
</dbReference>
<evidence type="ECO:0000256" key="1">
    <source>
        <dbReference type="ARBA" id="ARBA00022737"/>
    </source>
</evidence>
<dbReference type="AlphaFoldDB" id="A0A815JMP1"/>
<dbReference type="PRINTS" id="PR01415">
    <property type="entry name" value="ANKYRIN"/>
</dbReference>
<organism evidence="6 7">
    <name type="scientific">Rotaria sordida</name>
    <dbReference type="NCBI Taxonomy" id="392033"/>
    <lineage>
        <taxon>Eukaryota</taxon>
        <taxon>Metazoa</taxon>
        <taxon>Spiralia</taxon>
        <taxon>Gnathifera</taxon>
        <taxon>Rotifera</taxon>
        <taxon>Eurotatoria</taxon>
        <taxon>Bdelloidea</taxon>
        <taxon>Philodinida</taxon>
        <taxon>Philodinidae</taxon>
        <taxon>Rotaria</taxon>
    </lineage>
</organism>
<protein>
    <recommendedName>
        <fullName evidence="4">J domain-containing protein</fullName>
    </recommendedName>
</protein>
<dbReference type="CDD" id="cd06257">
    <property type="entry name" value="DnaJ"/>
    <property type="match status" value="1"/>
</dbReference>
<evidence type="ECO:0000313" key="7">
    <source>
        <dbReference type="Proteomes" id="UP000663870"/>
    </source>
</evidence>
<dbReference type="InterPro" id="IPR018253">
    <property type="entry name" value="DnaJ_domain_CS"/>
</dbReference>
<dbReference type="InterPro" id="IPR001623">
    <property type="entry name" value="DnaJ_domain"/>
</dbReference>
<evidence type="ECO:0000259" key="4">
    <source>
        <dbReference type="PROSITE" id="PS50076"/>
    </source>
</evidence>
<comment type="caution">
    <text evidence="6">The sequence shown here is derived from an EMBL/GenBank/DDBJ whole genome shotgun (WGS) entry which is preliminary data.</text>
</comment>
<feature type="domain" description="J" evidence="4">
    <location>
        <begin position="7"/>
        <end position="75"/>
    </location>
</feature>
<dbReference type="Pfam" id="PF00226">
    <property type="entry name" value="DnaJ"/>
    <property type="match status" value="1"/>
</dbReference>
<name>A0A815JMP1_9BILA</name>
<sequence>MAGKTGTPYDILEVTKENNDYQLRVAYRQKIHQFKADQLKPPANRTINDKQFQQICRAYETLSDYDKRKRYNERQEWISDLHESKYTLQQLAAEPLFAEQLKQRLINSKLRQINAQDPITGQTPLYCAARTCNIEAVQYLIEQGADPDLVQRTGSTALHVASFYGHPEIVQCLLESGTDYTLKNSCNNLPETESYNDQVKETFTKLKQIPFVQAAANQLNWFKENISNIKEHIDTQYYVQRQTLLHCAAKKGHFELVQWLVEERSANIDIVDINLNSALHLASYGGHSSIVEYLLNQGADSTLINKWGMTAEQEGLIHKTKITQLFQSMKEQNMFDMAVNGFDWWFRYYFDDNSPNTIDGRGTSILYVACRFGKTSVAKWLLDKGATINFQLPGQRSTPLHAAAFHGHKSTVELLLSRSVDINIQNQYGATALDEAQTDEIKTLLQQYRENLSVEKLISVHLYGDGTKSGNEPIAKVQLHYDATIDDLIKAIPPSLGNSYRWFSVARSPLAFENNNINLVSAVCRARHANTKFIDLPICLITYTSPRYMNSGYTTRKQFPAHNLRSFQSMFRTQSKMTSFHIEAKSNNIQTFNIENLLFNFAPNCANNDISIKINYIIEPDAEQFDLSECICLFETEYNDNDDKLNDMPTVTVKNESNVKLYTWISNSAHWFSYSNQSNRLPRIGSKHALIRQVEIIPKQLYLLPDMFIQAAVGRPLQPCQNPVPCQYLKIRDHDSENFPHTAYHGTSIGVIRSILMDGLVMANTVVSSGIRVCPPKNHIARGVEAFGIKDFANAIFVSPSIHYCSDPVYAVSFSNNDQLTIVVLECRVKKGTFDAFKSTVPTYVAKPGDNLDAIEWRITSPACIQITGILFIQIIKSIEKASKSRADKLGIDPNSMT</sequence>
<dbReference type="SMART" id="SM00248">
    <property type="entry name" value="ANK"/>
    <property type="match status" value="6"/>
</dbReference>
<feature type="repeat" description="ANK" evidence="3">
    <location>
        <begin position="395"/>
        <end position="427"/>
    </location>
</feature>
<dbReference type="SUPFAM" id="SSF46565">
    <property type="entry name" value="Chaperone J-domain"/>
    <property type="match status" value="1"/>
</dbReference>
<feature type="repeat" description="ANK" evidence="3">
    <location>
        <begin position="120"/>
        <end position="152"/>
    </location>
</feature>
<dbReference type="InterPro" id="IPR002110">
    <property type="entry name" value="Ankyrin_rpt"/>
</dbReference>